<dbReference type="InterPro" id="IPR038054">
    <property type="entry name" value="LD_TPept-like_central_sf"/>
</dbReference>
<dbReference type="GO" id="GO:0008360">
    <property type="term" value="P:regulation of cell shape"/>
    <property type="evidence" value="ECO:0007669"/>
    <property type="project" value="UniProtKB-UniRule"/>
</dbReference>
<keyword evidence="7" id="KW-1133">Transmembrane helix</keyword>
<dbReference type="RefSeq" id="WP_104437648.1">
    <property type="nucleotide sequence ID" value="NZ_PTJA01000007.1"/>
</dbReference>
<keyword evidence="7" id="KW-0472">Membrane</keyword>
<protein>
    <submittedName>
        <fullName evidence="9">Putative peptidoglycan binding protein</fullName>
    </submittedName>
</protein>
<dbReference type="PANTHER" id="PTHR30582:SF33">
    <property type="entry name" value="EXPORTED PROTEIN"/>
    <property type="match status" value="1"/>
</dbReference>
<evidence type="ECO:0000256" key="6">
    <source>
        <dbReference type="PROSITE-ProRule" id="PRU01373"/>
    </source>
</evidence>
<dbReference type="GO" id="GO:0005576">
    <property type="term" value="C:extracellular region"/>
    <property type="evidence" value="ECO:0007669"/>
    <property type="project" value="TreeGrafter"/>
</dbReference>
<dbReference type="Gene3D" id="2.40.440.10">
    <property type="entry name" value="L,D-transpeptidase catalytic domain-like"/>
    <property type="match status" value="1"/>
</dbReference>
<name>A0A2S6HRT8_9FIRM</name>
<evidence type="ECO:0000313" key="10">
    <source>
        <dbReference type="Proteomes" id="UP000237749"/>
    </source>
</evidence>
<feature type="active site" description="Proton donor/acceptor" evidence="6">
    <location>
        <position position="417"/>
    </location>
</feature>
<organism evidence="9 10">
    <name type="scientific">Lacrimispora xylanisolvens</name>
    <dbReference type="NCBI Taxonomy" id="384636"/>
    <lineage>
        <taxon>Bacteria</taxon>
        <taxon>Bacillati</taxon>
        <taxon>Bacillota</taxon>
        <taxon>Clostridia</taxon>
        <taxon>Lachnospirales</taxon>
        <taxon>Lachnospiraceae</taxon>
        <taxon>Lacrimispora</taxon>
    </lineage>
</organism>
<gene>
    <name evidence="9" type="ORF">BXY41_107274</name>
</gene>
<evidence type="ECO:0000256" key="3">
    <source>
        <dbReference type="ARBA" id="ARBA00022960"/>
    </source>
</evidence>
<dbReference type="Pfam" id="PF12229">
    <property type="entry name" value="PG_binding_4"/>
    <property type="match status" value="2"/>
</dbReference>
<reference evidence="9 10" key="1">
    <citation type="submission" date="2018-02" db="EMBL/GenBank/DDBJ databases">
        <title>Genomic Encyclopedia of Archaeal and Bacterial Type Strains, Phase II (KMG-II): from individual species to whole genera.</title>
        <authorList>
            <person name="Goeker M."/>
        </authorList>
    </citation>
    <scope>NUCLEOTIDE SEQUENCE [LARGE SCALE GENOMIC DNA]</scope>
    <source>
        <strain evidence="9 10">DSM 3808</strain>
    </source>
</reference>
<dbReference type="InterPro" id="IPR050979">
    <property type="entry name" value="LD-transpeptidase"/>
</dbReference>
<dbReference type="PROSITE" id="PS52029">
    <property type="entry name" value="LD_TPASE"/>
    <property type="match status" value="1"/>
</dbReference>
<evidence type="ECO:0000256" key="1">
    <source>
        <dbReference type="ARBA" id="ARBA00004752"/>
    </source>
</evidence>
<dbReference type="SUPFAM" id="SSF143985">
    <property type="entry name" value="L,D-transpeptidase pre-catalytic domain-like"/>
    <property type="match status" value="1"/>
</dbReference>
<evidence type="ECO:0000259" key="8">
    <source>
        <dbReference type="PROSITE" id="PS52029"/>
    </source>
</evidence>
<dbReference type="EMBL" id="PTJA01000007">
    <property type="protein sequence ID" value="PPK80341.1"/>
    <property type="molecule type" value="Genomic_DNA"/>
</dbReference>
<dbReference type="InterPro" id="IPR038063">
    <property type="entry name" value="Transpep_catalytic_dom"/>
</dbReference>
<evidence type="ECO:0000256" key="5">
    <source>
        <dbReference type="ARBA" id="ARBA00023316"/>
    </source>
</evidence>
<dbReference type="Proteomes" id="UP000237749">
    <property type="component" value="Unassembled WGS sequence"/>
</dbReference>
<dbReference type="GO" id="GO:0016740">
    <property type="term" value="F:transferase activity"/>
    <property type="evidence" value="ECO:0007669"/>
    <property type="project" value="UniProtKB-KW"/>
</dbReference>
<dbReference type="CDD" id="cd16913">
    <property type="entry name" value="YkuD_like"/>
    <property type="match status" value="1"/>
</dbReference>
<sequence length="466" mass="53271">MNYEKMSACEKREAIELLGIIVTALLLLYLLIAFYFTSHFFFSTTINGADVSLKNERQADQSIRRYTENYKLHLIEREGKSDEITGQEAGLEYKNKTYVKEALNEQKALQWIGSLFKKQEFLSENLFFYNENKLNLTLNQLNCFKQAKIEPQNVSYQYTDGHYQMVKEIYGNRVEKEKLKAAVTDSLFKGETKLDLEANSCYINPVYTMKSPKAFKTLRHLNKCASTHVTYLFGSEREVVDGNVIQYWIAVDENLDMILDKDKVRAYVKAMGKKYDTVGVKRSFKTSLGTMVDIEGGIYGWKIDQEAETLALAENINSGRILIKEPAYVQKAVSRSGNEIGETYVEINITRQHMWFYKDGRLIAQGPVVTGNPNRGNATVTGAYMLNYKQEGAVLSGPGYEAGVQYWMPFYGNIGIHDAKWRHAFGGEIYKKNGTHGCVNAPYYLARTIYNYIESGIPIICYQEKN</sequence>
<feature type="active site" description="Nucleophile" evidence="6">
    <location>
        <position position="438"/>
    </location>
</feature>
<comment type="caution">
    <text evidence="9">The sequence shown here is derived from an EMBL/GenBank/DDBJ whole genome shotgun (WGS) entry which is preliminary data.</text>
</comment>
<dbReference type="AlphaFoldDB" id="A0A2S6HRT8"/>
<feature type="transmembrane region" description="Helical" evidence="7">
    <location>
        <begin position="14"/>
        <end position="36"/>
    </location>
</feature>
<dbReference type="GO" id="GO:0071972">
    <property type="term" value="F:peptidoglycan L,D-transpeptidase activity"/>
    <property type="evidence" value="ECO:0007669"/>
    <property type="project" value="TreeGrafter"/>
</dbReference>
<dbReference type="Gene3D" id="3.10.20.800">
    <property type="match status" value="1"/>
</dbReference>
<evidence type="ECO:0000256" key="4">
    <source>
        <dbReference type="ARBA" id="ARBA00022984"/>
    </source>
</evidence>
<keyword evidence="3 6" id="KW-0133">Cell shape</keyword>
<keyword evidence="7" id="KW-0812">Transmembrane</keyword>
<feature type="domain" description="L,D-TPase catalytic" evidence="8">
    <location>
        <begin position="343"/>
        <end position="462"/>
    </location>
</feature>
<proteinExistence type="predicted"/>
<dbReference type="OrthoDB" id="463216at2"/>
<dbReference type="PANTHER" id="PTHR30582">
    <property type="entry name" value="L,D-TRANSPEPTIDASE"/>
    <property type="match status" value="1"/>
</dbReference>
<comment type="pathway">
    <text evidence="1 6">Cell wall biogenesis; peptidoglycan biosynthesis.</text>
</comment>
<dbReference type="GO" id="GO:0071555">
    <property type="term" value="P:cell wall organization"/>
    <property type="evidence" value="ECO:0007669"/>
    <property type="project" value="UniProtKB-UniRule"/>
</dbReference>
<evidence type="ECO:0000313" key="9">
    <source>
        <dbReference type="EMBL" id="PPK80341.1"/>
    </source>
</evidence>
<keyword evidence="5 6" id="KW-0961">Cell wall biogenesis/degradation</keyword>
<accession>A0A2S6HRT8</accession>
<keyword evidence="2" id="KW-0808">Transferase</keyword>
<keyword evidence="4 6" id="KW-0573">Peptidoglycan synthesis</keyword>
<dbReference type="SUPFAM" id="SSF141523">
    <property type="entry name" value="L,D-transpeptidase catalytic domain-like"/>
    <property type="match status" value="1"/>
</dbReference>
<dbReference type="Pfam" id="PF03734">
    <property type="entry name" value="YkuD"/>
    <property type="match status" value="1"/>
</dbReference>
<evidence type="ECO:0000256" key="2">
    <source>
        <dbReference type="ARBA" id="ARBA00022679"/>
    </source>
</evidence>
<dbReference type="InterPro" id="IPR022029">
    <property type="entry name" value="YoaR-like_PG-bd"/>
</dbReference>
<keyword evidence="10" id="KW-1185">Reference proteome</keyword>
<dbReference type="InterPro" id="IPR005490">
    <property type="entry name" value="LD_TPept_cat_dom"/>
</dbReference>
<dbReference type="UniPathway" id="UPA00219"/>
<evidence type="ECO:0000256" key="7">
    <source>
        <dbReference type="SAM" id="Phobius"/>
    </source>
</evidence>
<dbReference type="GO" id="GO:0018104">
    <property type="term" value="P:peptidoglycan-protein cross-linking"/>
    <property type="evidence" value="ECO:0007669"/>
    <property type="project" value="TreeGrafter"/>
</dbReference>